<name>A0ABX5YVL6_9PLAN</name>
<reference evidence="1 2" key="1">
    <citation type="submission" date="2019-08" db="EMBL/GenBank/DDBJ databases">
        <title>Deep-cultivation of Planctomycetes and their phenomic and genomic characterization uncovers novel biology.</title>
        <authorList>
            <person name="Wiegand S."/>
            <person name="Jogler M."/>
            <person name="Boedeker C."/>
            <person name="Pinto D."/>
            <person name="Vollmers J."/>
            <person name="Rivas-Marin E."/>
            <person name="Kohn T."/>
            <person name="Peeters S.H."/>
            <person name="Heuer A."/>
            <person name="Rast P."/>
            <person name="Oberbeckmann S."/>
            <person name="Bunk B."/>
            <person name="Jeske O."/>
            <person name="Meyerdierks A."/>
            <person name="Storesund J.E."/>
            <person name="Kallscheuer N."/>
            <person name="Luecker S."/>
            <person name="Lage O.M."/>
            <person name="Pohl T."/>
            <person name="Merkel B.J."/>
            <person name="Hornburger P."/>
            <person name="Mueller R.-W."/>
            <person name="Bruemmer F."/>
            <person name="Labrenz M."/>
            <person name="Spormann A.M."/>
            <person name="Op den Camp H."/>
            <person name="Overmann J."/>
            <person name="Amann R."/>
            <person name="Jetten M.S.M."/>
            <person name="Mascher T."/>
            <person name="Medema M.H."/>
            <person name="Devos D.P."/>
            <person name="Kaster A.-K."/>
            <person name="Ovreas L."/>
            <person name="Rohde M."/>
            <person name="Galperin M.Y."/>
            <person name="Jogler C."/>
        </authorList>
    </citation>
    <scope>NUCLEOTIDE SEQUENCE [LARGE SCALE GENOMIC DNA]</scope>
    <source>
        <strain evidence="1 2">DSM 8797</strain>
    </source>
</reference>
<sequence>MFASTAKQVGHSPIVQTFLPSVTCGNPGLQPGPPEVVVISQFARLLPMCPNGETRTSVLVVNFVFRQDIFTTTKNTKPHAKDFSGELIMETAAFSGGLNSCGSVNLREGREAIKWIMGMMWRTVLIGNRCWSDQWRCRGERLRCVATRRHTSRTGVDSGSANLEKTGCFIVKIRNRYRVFWCTVNWPRARPETTLIASGASGSS</sequence>
<evidence type="ECO:0000313" key="2">
    <source>
        <dbReference type="Proteomes" id="UP000322887"/>
    </source>
</evidence>
<dbReference type="EMBL" id="CP042910">
    <property type="protein sequence ID" value="QEG19592.1"/>
    <property type="molecule type" value="Genomic_DNA"/>
</dbReference>
<protein>
    <submittedName>
        <fullName evidence="1">Uncharacterized protein</fullName>
    </submittedName>
</protein>
<gene>
    <name evidence="1" type="ORF">GmarT_54930</name>
</gene>
<organism evidence="1 2">
    <name type="scientific">Gimesia maris</name>
    <dbReference type="NCBI Taxonomy" id="122"/>
    <lineage>
        <taxon>Bacteria</taxon>
        <taxon>Pseudomonadati</taxon>
        <taxon>Planctomycetota</taxon>
        <taxon>Planctomycetia</taxon>
        <taxon>Planctomycetales</taxon>
        <taxon>Planctomycetaceae</taxon>
        <taxon>Gimesia</taxon>
    </lineage>
</organism>
<keyword evidence="2" id="KW-1185">Reference proteome</keyword>
<proteinExistence type="predicted"/>
<dbReference type="Proteomes" id="UP000322887">
    <property type="component" value="Chromosome"/>
</dbReference>
<accession>A0ABX5YVL6</accession>
<evidence type="ECO:0000313" key="1">
    <source>
        <dbReference type="EMBL" id="QEG19592.1"/>
    </source>
</evidence>